<sequence>MSHWRAMNPRLSFHGWSSVHVKPRDEEKERVWKVSSVELLLLSAVIIIITTTTTTPISHSSKHISQHAGAPPK</sequence>
<reference evidence="2 3" key="1">
    <citation type="submission" date="2019-05" db="EMBL/GenBank/DDBJ databases">
        <title>Another draft genome of Portunus trituberculatus and its Hox gene families provides insights of decapod evolution.</title>
        <authorList>
            <person name="Jeong J.-H."/>
            <person name="Song I."/>
            <person name="Kim S."/>
            <person name="Choi T."/>
            <person name="Kim D."/>
            <person name="Ryu S."/>
            <person name="Kim W."/>
        </authorList>
    </citation>
    <scope>NUCLEOTIDE SEQUENCE [LARGE SCALE GENOMIC DNA]</scope>
    <source>
        <tissue evidence="2">Muscle</tissue>
    </source>
</reference>
<dbReference type="EMBL" id="VSRR010016282">
    <property type="protein sequence ID" value="MPC59131.1"/>
    <property type="molecule type" value="Genomic_DNA"/>
</dbReference>
<evidence type="ECO:0008006" key="4">
    <source>
        <dbReference type="Google" id="ProtNLM"/>
    </source>
</evidence>
<name>A0A5B7GGB2_PORTR</name>
<comment type="caution">
    <text evidence="2">The sequence shown here is derived from an EMBL/GenBank/DDBJ whole genome shotgun (WGS) entry which is preliminary data.</text>
</comment>
<feature type="transmembrane region" description="Helical" evidence="1">
    <location>
        <begin position="39"/>
        <end position="57"/>
    </location>
</feature>
<keyword evidence="3" id="KW-1185">Reference proteome</keyword>
<gene>
    <name evidence="2" type="ORF">E2C01_053146</name>
</gene>
<evidence type="ECO:0000313" key="3">
    <source>
        <dbReference type="Proteomes" id="UP000324222"/>
    </source>
</evidence>
<keyword evidence="1" id="KW-0472">Membrane</keyword>
<protein>
    <recommendedName>
        <fullName evidence="4">Transmembrane protein</fullName>
    </recommendedName>
</protein>
<keyword evidence="1" id="KW-0812">Transmembrane</keyword>
<dbReference type="Proteomes" id="UP000324222">
    <property type="component" value="Unassembled WGS sequence"/>
</dbReference>
<dbReference type="AlphaFoldDB" id="A0A5B7GGB2"/>
<proteinExistence type="predicted"/>
<organism evidence="2 3">
    <name type="scientific">Portunus trituberculatus</name>
    <name type="common">Swimming crab</name>
    <name type="synonym">Neptunus trituberculatus</name>
    <dbReference type="NCBI Taxonomy" id="210409"/>
    <lineage>
        <taxon>Eukaryota</taxon>
        <taxon>Metazoa</taxon>
        <taxon>Ecdysozoa</taxon>
        <taxon>Arthropoda</taxon>
        <taxon>Crustacea</taxon>
        <taxon>Multicrustacea</taxon>
        <taxon>Malacostraca</taxon>
        <taxon>Eumalacostraca</taxon>
        <taxon>Eucarida</taxon>
        <taxon>Decapoda</taxon>
        <taxon>Pleocyemata</taxon>
        <taxon>Brachyura</taxon>
        <taxon>Eubrachyura</taxon>
        <taxon>Portunoidea</taxon>
        <taxon>Portunidae</taxon>
        <taxon>Portuninae</taxon>
        <taxon>Portunus</taxon>
    </lineage>
</organism>
<evidence type="ECO:0000313" key="2">
    <source>
        <dbReference type="EMBL" id="MPC59131.1"/>
    </source>
</evidence>
<evidence type="ECO:0000256" key="1">
    <source>
        <dbReference type="SAM" id="Phobius"/>
    </source>
</evidence>
<accession>A0A5B7GGB2</accession>
<keyword evidence="1" id="KW-1133">Transmembrane helix</keyword>